<dbReference type="Gene3D" id="3.40.50.300">
    <property type="entry name" value="P-loop containing nucleotide triphosphate hydrolases"/>
    <property type="match status" value="1"/>
</dbReference>
<reference evidence="2" key="1">
    <citation type="submission" date="2023-07" db="EMBL/GenBank/DDBJ databases">
        <title>The genome sequence of Rhodocytophaga aerolata KACC 12507.</title>
        <authorList>
            <person name="Zhang X."/>
        </authorList>
    </citation>
    <scope>NUCLEOTIDE SEQUENCE</scope>
    <source>
        <strain evidence="2">KACC 12507</strain>
    </source>
</reference>
<name>A0ABT8R5F5_9BACT</name>
<dbReference type="SUPFAM" id="SSF56784">
    <property type="entry name" value="HAD-like"/>
    <property type="match status" value="1"/>
</dbReference>
<dbReference type="Proteomes" id="UP001168528">
    <property type="component" value="Unassembled WGS sequence"/>
</dbReference>
<dbReference type="InterPro" id="IPR023214">
    <property type="entry name" value="HAD_sf"/>
</dbReference>
<evidence type="ECO:0000313" key="2">
    <source>
        <dbReference type="EMBL" id="MDO1447307.1"/>
    </source>
</evidence>
<keyword evidence="3" id="KW-1185">Reference proteome</keyword>
<dbReference type="Pfam" id="PF13671">
    <property type="entry name" value="AAA_33"/>
    <property type="match status" value="1"/>
</dbReference>
<protein>
    <submittedName>
        <fullName evidence="2">AAA family ATPase</fullName>
    </submittedName>
</protein>
<dbReference type="Gene3D" id="3.40.50.1000">
    <property type="entry name" value="HAD superfamily/HAD-like"/>
    <property type="match status" value="1"/>
</dbReference>
<evidence type="ECO:0000313" key="3">
    <source>
        <dbReference type="Proteomes" id="UP001168528"/>
    </source>
</evidence>
<dbReference type="RefSeq" id="WP_302038107.1">
    <property type="nucleotide sequence ID" value="NZ_JAUKPO010000006.1"/>
</dbReference>
<sequence>MLTVTILKGLPASGKSTWAKKMVDEHPGMYKRINKDDLRAMLDNSYHSKGNEAFVLKIRDWLIIEALKEGKHVIVDDTNMDPKHEIRIREIVAAYAREAERQIKVEVKEFTSSLEESIERDAKRPAPVGEKAIRAIHSRYVDPIGRMPFYTAQDASLPKAIICDIDGTLALIHNRNPFDASRCERDLINDPVVNIVRHYKTMGYTIILLSGRSASHRVQTLNWLGAHQIPYDVLHMRSESDMRKDSIIKKELYERHIKGMYHIDFVLDDRNQVVDMWRKEIGLLCLQVYYGDF</sequence>
<accession>A0ABT8R5F5</accession>
<evidence type="ECO:0000259" key="1">
    <source>
        <dbReference type="Pfam" id="PF25109"/>
    </source>
</evidence>
<proteinExistence type="predicted"/>
<dbReference type="InterPro" id="IPR056782">
    <property type="entry name" value="HAD_PNKP"/>
</dbReference>
<feature type="domain" description="Polynucleotide kinase PNKP phosphatase" evidence="1">
    <location>
        <begin position="158"/>
        <end position="293"/>
    </location>
</feature>
<dbReference type="EMBL" id="JAUKPO010000006">
    <property type="protein sequence ID" value="MDO1447307.1"/>
    <property type="molecule type" value="Genomic_DNA"/>
</dbReference>
<dbReference type="SUPFAM" id="SSF52540">
    <property type="entry name" value="P-loop containing nucleoside triphosphate hydrolases"/>
    <property type="match status" value="1"/>
</dbReference>
<dbReference type="InterPro" id="IPR027417">
    <property type="entry name" value="P-loop_NTPase"/>
</dbReference>
<gene>
    <name evidence="2" type="ORF">Q0590_13645</name>
</gene>
<dbReference type="InterPro" id="IPR036412">
    <property type="entry name" value="HAD-like_sf"/>
</dbReference>
<comment type="caution">
    <text evidence="2">The sequence shown here is derived from an EMBL/GenBank/DDBJ whole genome shotgun (WGS) entry which is preliminary data.</text>
</comment>
<dbReference type="Pfam" id="PF25109">
    <property type="entry name" value="HAD_PNKP"/>
    <property type="match status" value="1"/>
</dbReference>
<organism evidence="2 3">
    <name type="scientific">Rhodocytophaga aerolata</name>
    <dbReference type="NCBI Taxonomy" id="455078"/>
    <lineage>
        <taxon>Bacteria</taxon>
        <taxon>Pseudomonadati</taxon>
        <taxon>Bacteroidota</taxon>
        <taxon>Cytophagia</taxon>
        <taxon>Cytophagales</taxon>
        <taxon>Rhodocytophagaceae</taxon>
        <taxon>Rhodocytophaga</taxon>
    </lineage>
</organism>